<dbReference type="STRING" id="1003.SAMN04488541_1001121"/>
<keyword evidence="1" id="KW-0472">Membrane</keyword>
<keyword evidence="1" id="KW-1133">Transmembrane helix</keyword>
<organism evidence="2 3">
    <name type="scientific">Thermoflexibacter ruber</name>
    <dbReference type="NCBI Taxonomy" id="1003"/>
    <lineage>
        <taxon>Bacteria</taxon>
        <taxon>Pseudomonadati</taxon>
        <taxon>Bacteroidota</taxon>
        <taxon>Cytophagia</taxon>
        <taxon>Cytophagales</taxon>
        <taxon>Thermoflexibacteraceae</taxon>
        <taxon>Thermoflexibacter</taxon>
    </lineage>
</organism>
<keyword evidence="1" id="KW-0812">Transmembrane</keyword>
<evidence type="ECO:0000256" key="1">
    <source>
        <dbReference type="SAM" id="Phobius"/>
    </source>
</evidence>
<dbReference type="EMBL" id="FONY01000001">
    <property type="protein sequence ID" value="SFE41785.1"/>
    <property type="molecule type" value="Genomic_DNA"/>
</dbReference>
<reference evidence="2 3" key="1">
    <citation type="submission" date="2016-10" db="EMBL/GenBank/DDBJ databases">
        <authorList>
            <person name="de Groot N.N."/>
        </authorList>
    </citation>
    <scope>NUCLEOTIDE SEQUENCE [LARGE SCALE GENOMIC DNA]</scope>
    <source>
        <strain>GEY</strain>
        <strain evidence="3">DSM 9560</strain>
    </source>
</reference>
<evidence type="ECO:0000313" key="3">
    <source>
        <dbReference type="Proteomes" id="UP000199513"/>
    </source>
</evidence>
<name>A0A1I2ACQ1_9BACT</name>
<protein>
    <submittedName>
        <fullName evidence="2">Uncharacterized protein</fullName>
    </submittedName>
</protein>
<proteinExistence type="predicted"/>
<evidence type="ECO:0000313" key="2">
    <source>
        <dbReference type="EMBL" id="SFE41785.1"/>
    </source>
</evidence>
<dbReference type="Proteomes" id="UP000199513">
    <property type="component" value="Unassembled WGS sequence"/>
</dbReference>
<keyword evidence="3" id="KW-1185">Reference proteome</keyword>
<sequence length="52" mass="6021">MPKSIFCQNIYSINPNSPVILIHLFITLSLNIMYACDYQITFLSLILNPFKN</sequence>
<accession>A0A1I2ACQ1</accession>
<dbReference type="AlphaFoldDB" id="A0A1I2ACQ1"/>
<feature type="transmembrane region" description="Helical" evidence="1">
    <location>
        <begin position="20"/>
        <end position="47"/>
    </location>
</feature>
<gene>
    <name evidence="2" type="ORF">SAMN04488541_1001121</name>
</gene>